<dbReference type="PANTHER" id="PTHR33840">
    <property type="match status" value="1"/>
</dbReference>
<dbReference type="EMBL" id="OKRB01000095">
    <property type="protein sequence ID" value="SPE23248.1"/>
    <property type="molecule type" value="Genomic_DNA"/>
</dbReference>
<proteinExistence type="predicted"/>
<accession>A0A2N9LIY4</accession>
<reference evidence="3" key="1">
    <citation type="submission" date="2018-02" db="EMBL/GenBank/DDBJ databases">
        <authorList>
            <person name="Hausmann B."/>
        </authorList>
    </citation>
    <scope>NUCLEOTIDE SEQUENCE [LARGE SCALE GENOMIC DNA]</scope>
    <source>
        <strain evidence="3">Peat soil MAG SbA5</strain>
    </source>
</reference>
<gene>
    <name evidence="2" type="ORF">SBA5_380019</name>
</gene>
<organism evidence="2 3">
    <name type="scientific">Candidatus Sulfuritelmatomonas gaucii</name>
    <dbReference type="NCBI Taxonomy" id="2043161"/>
    <lineage>
        <taxon>Bacteria</taxon>
        <taxon>Pseudomonadati</taxon>
        <taxon>Acidobacteriota</taxon>
        <taxon>Terriglobia</taxon>
        <taxon>Terriglobales</taxon>
        <taxon>Acidobacteriaceae</taxon>
        <taxon>Candidatus Sulfuritelmatomonas</taxon>
    </lineage>
</organism>
<feature type="domain" description="T6SS Phospholipase effector Tle1-like catalytic" evidence="1">
    <location>
        <begin position="3"/>
        <end position="260"/>
    </location>
</feature>
<evidence type="ECO:0000313" key="3">
    <source>
        <dbReference type="Proteomes" id="UP000239735"/>
    </source>
</evidence>
<dbReference type="OrthoDB" id="4378831at2"/>
<dbReference type="AlphaFoldDB" id="A0A2N9LIY4"/>
<dbReference type="Pfam" id="PF09994">
    <property type="entry name" value="T6SS_Tle1-like_cat"/>
    <property type="match status" value="1"/>
</dbReference>
<protein>
    <recommendedName>
        <fullName evidence="1">T6SS Phospholipase effector Tle1-like catalytic domain-containing protein</fullName>
    </recommendedName>
</protein>
<sequence>MGKKIILCADGTWNTPHGPAAQPDDTNVRKFYGLVLDDPSQLKYYDSGVGTDGTPFEHFFGGSMGAGLFQKIKDGYEFLSYVWDPSDEIYIFGFSRGAYTARSLGGMIATFGVPNKNLDNQTVKRIFDAYRITDHTQRLAAKNSLNADYGLADVTIRMVGVWDTVGALGIPGHLFGEFDQEKYGFLDTTLNPCIDKAFHAIAIDERRASFLPTLWSNPDGTPRANDDKVQQVWFPGVHCDVGGSYAETQLSNITLRWMIDNAKAQGLLFDDAAVDCCFGPKPFDPGGPAHDEWKIIPWGLPKHRTVPANAVLSNTVKVRMDRDPTYRPENLLNKSTDSYAIVTVIPESDL</sequence>
<name>A0A2N9LIY4_9BACT</name>
<evidence type="ECO:0000313" key="2">
    <source>
        <dbReference type="EMBL" id="SPE23248.1"/>
    </source>
</evidence>
<evidence type="ECO:0000259" key="1">
    <source>
        <dbReference type="Pfam" id="PF09994"/>
    </source>
</evidence>
<dbReference type="PANTHER" id="PTHR33840:SF1">
    <property type="entry name" value="TLE1 PHOSPHOLIPASE DOMAIN-CONTAINING PROTEIN"/>
    <property type="match status" value="1"/>
</dbReference>
<dbReference type="Proteomes" id="UP000239735">
    <property type="component" value="Unassembled WGS sequence"/>
</dbReference>
<dbReference type="InterPro" id="IPR018712">
    <property type="entry name" value="Tle1-like_cat"/>
</dbReference>